<name>A0A2Z4NDF6_9BACT</name>
<dbReference type="NCBIfam" id="NF001154">
    <property type="entry name" value="PRK00149.3-3"/>
    <property type="match status" value="1"/>
</dbReference>
<sequence length="445" mass="51748">MEEEQIELYTLNKAYHEDVRNNIDEFTYSSFFSLTNVVHKENKTIYIEVHPVVYNFVKQDYFSFIERTIKNITDNSYSIVLINNKEQITKLNVKTTITTKENNVKKDLTFANYAVGRFNSLALKAAKTIYESDKVEFSPLFIYASSGLGKTHLLHAIGNEFIKKNKSCLYINPDVLTRRLVENLKNKNQEEINKIVDELTAYDCLMFDDVQQYGNKESTLIVLFNIINTMINNNKQIIISADKKPEELGGFEERFITRFSGGLTIQISRPDINDVIDILNFKLKENNINPELWEEESLKFIARNFSNSIRNLEGAINRIKLFSQGDDYFTYDLTTMKMIFKNVSQVKDNITPERIIEVVAKYYKIDKKKITANTRKEDIVIARRISMWLIKNNFDYSLQNIGKMFGNQSHSTVIVSLNWIDSNIQSNSSLKLAIEKIKENLNRIL</sequence>
<dbReference type="PRINTS" id="PR00051">
    <property type="entry name" value="DNAA"/>
</dbReference>
<keyword evidence="6" id="KW-0446">Lipid-binding</keyword>
<dbReference type="InterPro" id="IPR010921">
    <property type="entry name" value="Trp_repressor/repl_initiator"/>
</dbReference>
<evidence type="ECO:0000256" key="10">
    <source>
        <dbReference type="RuleBase" id="RU004227"/>
    </source>
</evidence>
<protein>
    <recommendedName>
        <fullName evidence="8 9">Chromosomal replication initiator protein DnaA</fullName>
    </recommendedName>
</protein>
<dbReference type="GO" id="GO:0003688">
    <property type="term" value="F:DNA replication origin binding"/>
    <property type="evidence" value="ECO:0007669"/>
    <property type="project" value="UniProtKB-UniRule"/>
</dbReference>
<evidence type="ECO:0000259" key="12">
    <source>
        <dbReference type="SMART" id="SM00760"/>
    </source>
</evidence>
<evidence type="ECO:0000256" key="7">
    <source>
        <dbReference type="ARBA" id="ARBA00023125"/>
    </source>
</evidence>
<dbReference type="Proteomes" id="UP000250218">
    <property type="component" value="Chromosome"/>
</dbReference>
<evidence type="ECO:0000256" key="4">
    <source>
        <dbReference type="ARBA" id="ARBA00022741"/>
    </source>
</evidence>
<dbReference type="InterPro" id="IPR001957">
    <property type="entry name" value="Chromosome_initiator_DnaA"/>
</dbReference>
<accession>A0A2Z4NDF6</accession>
<evidence type="ECO:0000256" key="8">
    <source>
        <dbReference type="NCBIfam" id="TIGR00362"/>
    </source>
</evidence>
<keyword evidence="5 9" id="KW-0067">ATP-binding</keyword>
<dbReference type="GO" id="GO:0006275">
    <property type="term" value="P:regulation of DNA replication"/>
    <property type="evidence" value="ECO:0007669"/>
    <property type="project" value="UniProtKB-UniRule"/>
</dbReference>
<dbReference type="SMART" id="SM00760">
    <property type="entry name" value="Bac_DnaA_C"/>
    <property type="match status" value="1"/>
</dbReference>
<proteinExistence type="inferred from homology"/>
<keyword evidence="2" id="KW-0963">Cytoplasm</keyword>
<dbReference type="Gene3D" id="3.40.50.300">
    <property type="entry name" value="P-loop containing nucleotide triphosphate hydrolases"/>
    <property type="match status" value="1"/>
</dbReference>
<organism evidence="13 14">
    <name type="scientific">[Mycoplasma] anseris</name>
    <dbReference type="NCBI Taxonomy" id="92400"/>
    <lineage>
        <taxon>Bacteria</taxon>
        <taxon>Bacillati</taxon>
        <taxon>Mycoplasmatota</taxon>
        <taxon>Mycoplasmoidales</taxon>
        <taxon>Metamycoplasmataceae</taxon>
        <taxon>Metamycoplasma</taxon>
    </lineage>
</organism>
<feature type="domain" description="AAA+ ATPase" evidence="11">
    <location>
        <begin position="136"/>
        <end position="271"/>
    </location>
</feature>
<evidence type="ECO:0000256" key="3">
    <source>
        <dbReference type="ARBA" id="ARBA00022705"/>
    </source>
</evidence>
<dbReference type="GO" id="GO:0008289">
    <property type="term" value="F:lipid binding"/>
    <property type="evidence" value="ECO:0007669"/>
    <property type="project" value="UniProtKB-KW"/>
</dbReference>
<keyword evidence="4 9" id="KW-0547">Nucleotide-binding</keyword>
<dbReference type="CDD" id="cd06571">
    <property type="entry name" value="Bac_DnaA_C"/>
    <property type="match status" value="1"/>
</dbReference>
<keyword evidence="7 9" id="KW-0238">DNA-binding</keyword>
<dbReference type="InterPro" id="IPR013317">
    <property type="entry name" value="DnaA_dom"/>
</dbReference>
<dbReference type="GO" id="GO:0006270">
    <property type="term" value="P:DNA replication initiation"/>
    <property type="evidence" value="ECO:0007669"/>
    <property type="project" value="UniProtKB-UniRule"/>
</dbReference>
<evidence type="ECO:0000256" key="6">
    <source>
        <dbReference type="ARBA" id="ARBA00023121"/>
    </source>
</evidence>
<keyword evidence="14" id="KW-1185">Reference proteome</keyword>
<dbReference type="PANTHER" id="PTHR30050:SF2">
    <property type="entry name" value="CHROMOSOMAL REPLICATION INITIATOR PROTEIN DNAA"/>
    <property type="match status" value="1"/>
</dbReference>
<dbReference type="SMART" id="SM00382">
    <property type="entry name" value="AAA"/>
    <property type="match status" value="1"/>
</dbReference>
<evidence type="ECO:0000256" key="5">
    <source>
        <dbReference type="ARBA" id="ARBA00022840"/>
    </source>
</evidence>
<evidence type="ECO:0000259" key="11">
    <source>
        <dbReference type="SMART" id="SM00382"/>
    </source>
</evidence>
<dbReference type="SUPFAM" id="SSF48295">
    <property type="entry name" value="TrpR-like"/>
    <property type="match status" value="1"/>
</dbReference>
<dbReference type="CDD" id="cd00009">
    <property type="entry name" value="AAA"/>
    <property type="match status" value="1"/>
</dbReference>
<dbReference type="InterPro" id="IPR003593">
    <property type="entry name" value="AAA+_ATPase"/>
</dbReference>
<evidence type="ECO:0000256" key="1">
    <source>
        <dbReference type="ARBA" id="ARBA00006583"/>
    </source>
</evidence>
<dbReference type="Pfam" id="PF00308">
    <property type="entry name" value="Bac_DnaA"/>
    <property type="match status" value="1"/>
</dbReference>
<dbReference type="EMBL" id="CP030140">
    <property type="protein sequence ID" value="AWX69621.1"/>
    <property type="molecule type" value="Genomic_DNA"/>
</dbReference>
<dbReference type="Pfam" id="PF08299">
    <property type="entry name" value="Bac_DnaA_C"/>
    <property type="match status" value="1"/>
</dbReference>
<feature type="domain" description="Chromosomal replication initiator DnaA C-terminal" evidence="12">
    <location>
        <begin position="351"/>
        <end position="420"/>
    </location>
</feature>
<reference evidence="14" key="1">
    <citation type="submission" date="2018-06" db="EMBL/GenBank/DDBJ databases">
        <title>Complete genome sequences of Mycoplasma anatis, M. anseris and M. cloacale type strains.</title>
        <authorList>
            <person name="Grozner D."/>
            <person name="Forro B."/>
            <person name="Sulyok K.M."/>
            <person name="Marton S."/>
            <person name="Kreizinger Z."/>
            <person name="Banyai K."/>
            <person name="Gyuranecz M."/>
        </authorList>
    </citation>
    <scope>NUCLEOTIDE SEQUENCE [LARGE SCALE GENOMIC DNA]</scope>
    <source>
        <strain evidence="14">ATCC 49234</strain>
    </source>
</reference>
<dbReference type="AlphaFoldDB" id="A0A2Z4NDF6"/>
<dbReference type="Gene3D" id="1.10.1750.10">
    <property type="match status" value="1"/>
</dbReference>
<dbReference type="NCBIfam" id="TIGR00362">
    <property type="entry name" value="DnaA"/>
    <property type="match status" value="1"/>
</dbReference>
<evidence type="ECO:0000313" key="13">
    <source>
        <dbReference type="EMBL" id="AWX69621.1"/>
    </source>
</evidence>
<evidence type="ECO:0000313" key="14">
    <source>
        <dbReference type="Proteomes" id="UP000250218"/>
    </source>
</evidence>
<dbReference type="PANTHER" id="PTHR30050">
    <property type="entry name" value="CHROMOSOMAL REPLICATION INITIATOR PROTEIN DNAA"/>
    <property type="match status" value="1"/>
</dbReference>
<dbReference type="SUPFAM" id="SSF52540">
    <property type="entry name" value="P-loop containing nucleoside triphosphate hydrolases"/>
    <property type="match status" value="1"/>
</dbReference>
<dbReference type="RefSeq" id="WP_033178594.1">
    <property type="nucleotide sequence ID" value="NZ_CP030140.1"/>
</dbReference>
<evidence type="ECO:0000256" key="2">
    <source>
        <dbReference type="ARBA" id="ARBA00022490"/>
    </source>
</evidence>
<dbReference type="KEGG" id="mane:DP065_02600"/>
<dbReference type="InterPro" id="IPR013159">
    <property type="entry name" value="DnaA_C"/>
</dbReference>
<dbReference type="Gene3D" id="1.10.8.60">
    <property type="match status" value="1"/>
</dbReference>
<evidence type="ECO:0000256" key="9">
    <source>
        <dbReference type="RuleBase" id="RU000577"/>
    </source>
</evidence>
<comment type="function">
    <text evidence="9">Plays an essential role in the initiation and regulation of chromosomal replication. ATP-DnaA binds to the origin of replication (oriC) to initiate formation of the DNA replication initiation complex once per cell cycle. Binds the DnaA box (a 9 base pair repeat at the origin) and separates the double-stranded (ds)DNA. Forms a right-handed helical filament on oriC DNA; dsDNA binds to the exterior of the filament while single-stranded (ss)DNA is stabiized in the filament's interior. The ATP-DnaA-oriC complex binds and stabilizes one strand of the AT-rich DNA unwinding element (DUE), permitting loading of DNA polymerase. After initiation quickly degrades to an ADP-DnaA complex that is not apt for DNA replication. Binds acidic phospholipids.</text>
</comment>
<keyword evidence="3 9" id="KW-0235">DNA replication</keyword>
<dbReference type="GO" id="GO:0005886">
    <property type="term" value="C:plasma membrane"/>
    <property type="evidence" value="ECO:0007669"/>
    <property type="project" value="TreeGrafter"/>
</dbReference>
<dbReference type="GO" id="GO:0005524">
    <property type="term" value="F:ATP binding"/>
    <property type="evidence" value="ECO:0007669"/>
    <property type="project" value="UniProtKB-UniRule"/>
</dbReference>
<gene>
    <name evidence="13" type="ORF">DP065_02600</name>
</gene>
<comment type="similarity">
    <text evidence="1 10">Belongs to the DnaA family.</text>
</comment>
<dbReference type="InterPro" id="IPR027417">
    <property type="entry name" value="P-loop_NTPase"/>
</dbReference>
<dbReference type="InterPro" id="IPR020591">
    <property type="entry name" value="Chromosome_initiator_DnaA-like"/>
</dbReference>